<feature type="compositionally biased region" description="Basic and acidic residues" evidence="5">
    <location>
        <begin position="824"/>
        <end position="833"/>
    </location>
</feature>
<proteinExistence type="predicted"/>
<sequence length="1137" mass="127095">MVAARIAPCLGNDKLMLTDSQNFRSDDGCRKQPQHSADDHHQHKFSKLSQTVKSLRNELQRTQPGACCSHHRKERKKKNRTRSSKVIFTGEKFEDPDPYQLAVRKTNYGKRKEKLKFVGEQFQDPDPYGLAIRKTSSTSSCPSDRDVSYQYRTQLAETHPATVFAPFDYIKREKCIAEMCEEESKPNPWDVMKHSEPTRSDGSRKSLLAQACAVGVKNVLLLGYGMTLGFPTIVIPAIQGGDGREPALERDVTLSRDQISWLSSINLICVPLGSIFSGMLAQPIGRRRAMQLINIPIFIAWMLFHYASDVTFLYIGLALAGLSGGLGEAPVLTYVAEITQPRYRGMLAATGSTCVILGVLLEFLMGSFMKWRTVALISSVVPILAALLLFLIPESPVWLASKGRLDESMAALAWLRGWTSKEQVEGEFKEIEHQMAKDAELQKDFTIVDKARLYTQRAFLQPFAIILLCFFIGHFSGMTTLQTYAVQIFHTLKAPINKYYATCLLGLTELIGTLFCVFLVHRTGKRPLVFISTIGCAVCFFGAASYAYFLSDIPGASVQNVVANVSSIKADITVIPLQTKEVIAEWHRNSSELQSLNLTQIEMQFSNGSTSLLDSLDSAAHNSSLEGVVYAAQSFTNYYLNDSLNEPINFTITYGEYVKSAIPREVFVPLPHVNKNKFVWVPLTLLLGSAFLTHIGIRLVPWILIGELFAPNVRSGGSGLAGGIAYIFGFIANKTFLKMLAVFTLPGTFWIYSLVTILGAMILYKVLPETEGKSLQEIETYFLPRSKRSALVDQEAPAPPQPGPKHSTTSMQPAPPPIPPKPYPLKDDIDRARRISLVPRQMSQSSRNTTVSDFSRASFDSQHSHNHSELSRNSSWTSYTLEDKQDHIHPQVFRKISETLPDAIGTHAHPSGEHKPSLPRNNSSHVLPSNDPPASMAGGRKVSSGKQIMLASNDMKIPIHKTQPMNRPVRARAKRPPPSHQFDFQTCESNKKFEEFLHRYQDKGESDSQPTKRPMRHVTSAHDLKAYDKEHLPGIISVPSNGGMLTDRKIFNSTTKLTTSSYTREDAKTQSSRESGFDNAQFHLSSSDESTDIPRTTPLHTLHFELWADLQREQYHPTEFTSCLEHWPQLVYIVVDC</sequence>
<keyword evidence="4 6" id="KW-0472">Membrane</keyword>
<feature type="region of interest" description="Disordered" evidence="5">
    <location>
        <begin position="1060"/>
        <end position="1094"/>
    </location>
</feature>
<evidence type="ECO:0000256" key="3">
    <source>
        <dbReference type="ARBA" id="ARBA00022989"/>
    </source>
</evidence>
<comment type="subcellular location">
    <subcellularLocation>
        <location evidence="1">Membrane</location>
        <topology evidence="1">Multi-pass membrane protein</topology>
    </subcellularLocation>
</comment>
<feature type="transmembrane region" description="Helical" evidence="6">
    <location>
        <begin position="528"/>
        <end position="549"/>
    </location>
</feature>
<dbReference type="GO" id="GO:0022857">
    <property type="term" value="F:transmembrane transporter activity"/>
    <property type="evidence" value="ECO:0007669"/>
    <property type="project" value="InterPro"/>
</dbReference>
<dbReference type="InterPro" id="IPR005829">
    <property type="entry name" value="Sugar_transporter_CS"/>
</dbReference>
<feature type="transmembrane region" description="Helical" evidence="6">
    <location>
        <begin position="259"/>
        <end position="280"/>
    </location>
</feature>
<evidence type="ECO:0000256" key="5">
    <source>
        <dbReference type="SAM" id="MobiDB-lite"/>
    </source>
</evidence>
<accession>A0A182MQM0</accession>
<feature type="transmembrane region" description="Helical" evidence="6">
    <location>
        <begin position="459"/>
        <end position="479"/>
    </location>
</feature>
<dbReference type="PROSITE" id="PS00217">
    <property type="entry name" value="SUGAR_TRANSPORT_2"/>
    <property type="match status" value="1"/>
</dbReference>
<evidence type="ECO:0000256" key="6">
    <source>
        <dbReference type="SAM" id="Phobius"/>
    </source>
</evidence>
<protein>
    <recommendedName>
        <fullName evidence="7">Major facilitator superfamily (MFS) profile domain-containing protein</fullName>
    </recommendedName>
</protein>
<feature type="compositionally biased region" description="Basic and acidic residues" evidence="5">
    <location>
        <begin position="24"/>
        <end position="41"/>
    </location>
</feature>
<dbReference type="Pfam" id="PF00083">
    <property type="entry name" value="Sugar_tr"/>
    <property type="match status" value="2"/>
</dbReference>
<dbReference type="Proteomes" id="UP000075883">
    <property type="component" value="Unassembled WGS sequence"/>
</dbReference>
<dbReference type="SUPFAM" id="SSF103473">
    <property type="entry name" value="MFS general substrate transporter"/>
    <property type="match status" value="1"/>
</dbReference>
<organism evidence="8 9">
    <name type="scientific">Anopheles culicifacies</name>
    <dbReference type="NCBI Taxonomy" id="139723"/>
    <lineage>
        <taxon>Eukaryota</taxon>
        <taxon>Metazoa</taxon>
        <taxon>Ecdysozoa</taxon>
        <taxon>Arthropoda</taxon>
        <taxon>Hexapoda</taxon>
        <taxon>Insecta</taxon>
        <taxon>Pterygota</taxon>
        <taxon>Neoptera</taxon>
        <taxon>Endopterygota</taxon>
        <taxon>Diptera</taxon>
        <taxon>Nematocera</taxon>
        <taxon>Culicoidea</taxon>
        <taxon>Culicidae</taxon>
        <taxon>Anophelinae</taxon>
        <taxon>Anopheles</taxon>
        <taxon>culicifacies species complex</taxon>
    </lineage>
</organism>
<dbReference type="VEuPathDB" id="VectorBase:ACUA023932"/>
<dbReference type="GO" id="GO:0016020">
    <property type="term" value="C:membrane"/>
    <property type="evidence" value="ECO:0007669"/>
    <property type="project" value="UniProtKB-SubCell"/>
</dbReference>
<evidence type="ECO:0000256" key="4">
    <source>
        <dbReference type="ARBA" id="ARBA00023136"/>
    </source>
</evidence>
<dbReference type="EMBL" id="AXCM01000964">
    <property type="status" value="NOT_ANNOTATED_CDS"/>
    <property type="molecule type" value="Genomic_DNA"/>
</dbReference>
<dbReference type="FunFam" id="1.20.1250.20:FF:000515">
    <property type="entry name" value="Uncharacterized protein, isoform B"/>
    <property type="match status" value="1"/>
</dbReference>
<evidence type="ECO:0000256" key="1">
    <source>
        <dbReference type="ARBA" id="ARBA00004141"/>
    </source>
</evidence>
<dbReference type="InterPro" id="IPR005828">
    <property type="entry name" value="MFS_sugar_transport-like"/>
</dbReference>
<feature type="compositionally biased region" description="Basic residues" evidence="5">
    <location>
        <begin position="69"/>
        <end position="83"/>
    </location>
</feature>
<feature type="transmembrane region" description="Helical" evidence="6">
    <location>
        <begin position="679"/>
        <end position="705"/>
    </location>
</feature>
<dbReference type="InterPro" id="IPR020846">
    <property type="entry name" value="MFS_dom"/>
</dbReference>
<dbReference type="Gene3D" id="1.20.1250.20">
    <property type="entry name" value="MFS general substrate transporter like domains"/>
    <property type="match status" value="2"/>
</dbReference>
<feature type="transmembrane region" description="Helical" evidence="6">
    <location>
        <begin position="717"/>
        <end position="737"/>
    </location>
</feature>
<evidence type="ECO:0000259" key="7">
    <source>
        <dbReference type="PROSITE" id="PS50850"/>
    </source>
</evidence>
<feature type="transmembrane region" description="Helical" evidence="6">
    <location>
        <begin position="499"/>
        <end position="521"/>
    </location>
</feature>
<feature type="transmembrane region" description="Helical" evidence="6">
    <location>
        <begin position="347"/>
        <end position="368"/>
    </location>
</feature>
<keyword evidence="3 6" id="KW-1133">Transmembrane helix</keyword>
<feature type="transmembrane region" description="Helical" evidence="6">
    <location>
        <begin position="374"/>
        <end position="392"/>
    </location>
</feature>
<evidence type="ECO:0000256" key="2">
    <source>
        <dbReference type="ARBA" id="ARBA00022692"/>
    </source>
</evidence>
<dbReference type="InterPro" id="IPR050549">
    <property type="entry name" value="MFS_Trehalose_Transporter"/>
</dbReference>
<dbReference type="PANTHER" id="PTHR48021:SF39">
    <property type="entry name" value="MAJOR FACILITATOR SUPERFAMILY (MFS) PROFILE DOMAIN-CONTAINING PROTEIN"/>
    <property type="match status" value="1"/>
</dbReference>
<keyword evidence="2 6" id="KW-0812">Transmembrane</keyword>
<feature type="compositionally biased region" description="Pro residues" evidence="5">
    <location>
        <begin position="813"/>
        <end position="823"/>
    </location>
</feature>
<evidence type="ECO:0000313" key="9">
    <source>
        <dbReference type="Proteomes" id="UP000075883"/>
    </source>
</evidence>
<dbReference type="PROSITE" id="PS50850">
    <property type="entry name" value="MFS"/>
    <property type="match status" value="1"/>
</dbReference>
<feature type="transmembrane region" description="Helical" evidence="6">
    <location>
        <begin position="219"/>
        <end position="239"/>
    </location>
</feature>
<dbReference type="AlphaFoldDB" id="A0A182MQM0"/>
<feature type="domain" description="Major facilitator superfamily (MFS) profile" evidence="7">
    <location>
        <begin position="217"/>
        <end position="771"/>
    </location>
</feature>
<name>A0A182MQM0_9DIPT</name>
<keyword evidence="9" id="KW-1185">Reference proteome</keyword>
<feature type="transmembrane region" description="Helical" evidence="6">
    <location>
        <begin position="314"/>
        <end position="335"/>
    </location>
</feature>
<reference evidence="9" key="1">
    <citation type="submission" date="2013-09" db="EMBL/GenBank/DDBJ databases">
        <title>The Genome Sequence of Anopheles culicifacies species A.</title>
        <authorList>
            <consortium name="The Broad Institute Genomics Platform"/>
            <person name="Neafsey D.E."/>
            <person name="Besansky N."/>
            <person name="Howell P."/>
            <person name="Walton C."/>
            <person name="Young S.K."/>
            <person name="Zeng Q."/>
            <person name="Gargeya S."/>
            <person name="Fitzgerald M."/>
            <person name="Haas B."/>
            <person name="Abouelleil A."/>
            <person name="Allen A.W."/>
            <person name="Alvarado L."/>
            <person name="Arachchi H.M."/>
            <person name="Berlin A.M."/>
            <person name="Chapman S.B."/>
            <person name="Gainer-Dewar J."/>
            <person name="Goldberg J."/>
            <person name="Griggs A."/>
            <person name="Gujja S."/>
            <person name="Hansen M."/>
            <person name="Howarth C."/>
            <person name="Imamovic A."/>
            <person name="Ireland A."/>
            <person name="Larimer J."/>
            <person name="McCowan C."/>
            <person name="Murphy C."/>
            <person name="Pearson M."/>
            <person name="Poon T.W."/>
            <person name="Priest M."/>
            <person name="Roberts A."/>
            <person name="Saif S."/>
            <person name="Shea T."/>
            <person name="Sisk P."/>
            <person name="Sykes S."/>
            <person name="Wortman J."/>
            <person name="Nusbaum C."/>
            <person name="Birren B."/>
        </authorList>
    </citation>
    <scope>NUCLEOTIDE SEQUENCE [LARGE SCALE GENOMIC DNA]</scope>
    <source>
        <strain evidence="9">A-37</strain>
    </source>
</reference>
<dbReference type="InterPro" id="IPR036259">
    <property type="entry name" value="MFS_trans_sf"/>
</dbReference>
<feature type="region of interest" description="Disordered" evidence="5">
    <location>
        <begin position="60"/>
        <end position="85"/>
    </location>
</feature>
<dbReference type="STRING" id="139723.A0A182MQM0"/>
<reference evidence="8" key="2">
    <citation type="submission" date="2020-05" db="UniProtKB">
        <authorList>
            <consortium name="EnsemblMetazoa"/>
        </authorList>
    </citation>
    <scope>IDENTIFICATION</scope>
    <source>
        <strain evidence="8">A-37</strain>
    </source>
</reference>
<feature type="region of interest" description="Disordered" evidence="5">
    <location>
        <begin position="903"/>
        <end position="943"/>
    </location>
</feature>
<dbReference type="PANTHER" id="PTHR48021">
    <property type="match status" value="1"/>
</dbReference>
<feature type="compositionally biased region" description="Polar residues" evidence="5">
    <location>
        <begin position="841"/>
        <end position="861"/>
    </location>
</feature>
<dbReference type="EnsemblMetazoa" id="ACUA023932-RA">
    <property type="protein sequence ID" value="ACUA023932-PA"/>
    <property type="gene ID" value="ACUA023932"/>
</dbReference>
<evidence type="ECO:0000313" key="8">
    <source>
        <dbReference type="EnsemblMetazoa" id="ACUA023932-PA"/>
    </source>
</evidence>
<feature type="region of interest" description="Disordered" evidence="5">
    <location>
        <begin position="792"/>
        <end position="874"/>
    </location>
</feature>
<feature type="transmembrane region" description="Helical" evidence="6">
    <location>
        <begin position="292"/>
        <end position="308"/>
    </location>
</feature>
<feature type="transmembrane region" description="Helical" evidence="6">
    <location>
        <begin position="749"/>
        <end position="767"/>
    </location>
</feature>
<feature type="region of interest" description="Disordered" evidence="5">
    <location>
        <begin position="24"/>
        <end position="45"/>
    </location>
</feature>